<evidence type="ECO:0000313" key="2">
    <source>
        <dbReference type="EMBL" id="GLO66094.1"/>
    </source>
</evidence>
<accession>A0ABQ5TKJ1</accession>
<dbReference type="RefSeq" id="WP_215063957.1">
    <property type="nucleotide sequence ID" value="NZ_BSKO01000001.1"/>
</dbReference>
<evidence type="ECO:0000313" key="3">
    <source>
        <dbReference type="Proteomes" id="UP001275436"/>
    </source>
</evidence>
<comment type="caution">
    <text evidence="2">The sequence shown here is derived from an EMBL/GenBank/DDBJ whole genome shotgun (WGS) entry which is preliminary data.</text>
</comment>
<keyword evidence="1" id="KW-0812">Transmembrane</keyword>
<dbReference type="Proteomes" id="UP001275436">
    <property type="component" value="Unassembled WGS sequence"/>
</dbReference>
<keyword evidence="3" id="KW-1185">Reference proteome</keyword>
<keyword evidence="1" id="KW-0472">Membrane</keyword>
<protein>
    <submittedName>
        <fullName evidence="2">Uncharacterized protein</fullName>
    </submittedName>
</protein>
<sequence>MSPFQLIIFATIAVLVLTARDSIKKKWKQKLIAIAILSVLLMLTERFLL</sequence>
<reference evidence="2 3" key="1">
    <citation type="submission" date="2023-02" db="EMBL/GenBank/DDBJ databases">
        <title>Oceanobacillus kimchii IFOP_LL358 isolated form Alexandrium catenella lab strain.</title>
        <authorList>
            <person name="Gajardo G."/>
            <person name="Ueki S."/>
            <person name="Maruyama F."/>
        </authorList>
    </citation>
    <scope>NUCLEOTIDE SEQUENCE [LARGE SCALE GENOMIC DNA]</scope>
    <source>
        <strain evidence="2 3">IFOP_LL358</strain>
    </source>
</reference>
<organism evidence="2 3">
    <name type="scientific">Oceanobacillus kimchii</name>
    <dbReference type="NCBI Taxonomy" id="746691"/>
    <lineage>
        <taxon>Bacteria</taxon>
        <taxon>Bacillati</taxon>
        <taxon>Bacillota</taxon>
        <taxon>Bacilli</taxon>
        <taxon>Bacillales</taxon>
        <taxon>Bacillaceae</taxon>
        <taxon>Oceanobacillus</taxon>
    </lineage>
</organism>
<feature type="transmembrane region" description="Helical" evidence="1">
    <location>
        <begin position="31"/>
        <end position="48"/>
    </location>
</feature>
<name>A0ABQ5TKJ1_9BACI</name>
<dbReference type="EMBL" id="BSKO01000001">
    <property type="protein sequence ID" value="GLO66094.1"/>
    <property type="molecule type" value="Genomic_DNA"/>
</dbReference>
<keyword evidence="1" id="KW-1133">Transmembrane helix</keyword>
<evidence type="ECO:0000256" key="1">
    <source>
        <dbReference type="SAM" id="Phobius"/>
    </source>
</evidence>
<proteinExistence type="predicted"/>
<gene>
    <name evidence="2" type="ORF">MACH08_18780</name>
</gene>